<proteinExistence type="predicted"/>
<comment type="caution">
    <text evidence="3">The sequence shown here is derived from an EMBL/GenBank/DDBJ whole genome shotgun (WGS) entry which is preliminary data.</text>
</comment>
<evidence type="ECO:0000256" key="1">
    <source>
        <dbReference type="SAM" id="MobiDB-lite"/>
    </source>
</evidence>
<evidence type="ECO:0000313" key="3">
    <source>
        <dbReference type="EMBL" id="GAA2115366.1"/>
    </source>
</evidence>
<protein>
    <submittedName>
        <fullName evidence="3">Septation protein SepH</fullName>
    </submittedName>
</protein>
<sequence>MDQLHLVGVHDDGEHLIVETTDSQRYSLKIDQQLRQAVQHARKKTPARGRVTGQFGPRDIQARFRAGASVEDIVAESGWEPERVKRYEWPILAERGHMVREALKVKIAGTSPSHDGYRSVFEGEPRTLEQTVRHRAQNTGVAVDSLDWDAWQREDQLWTLQLSFSVSDRDQAPNDTNGPAEWTYNPANQTVRPVNDWASALGQEPHESGPLGVPAPAVSHAPAPNAQVEQLQREASQADELLDVLQSRRGRRLGSDSEEDERLAEILGRGMGHVDSRPRPIGAPEDSPLFDQPIQPAAARVAEDRALQEDAGIEIVDDSTTATESPEVSSEEPDQTASPSLPEAVTAGDGPQLTVAADPEDSVAVLKPQDQGDQGEQAAQSGSPEAESDSNQESSVEETESEPTPPQEQPQEQPKRAPGPRGRTGKAKRSSVPSWDEIVFGSNSN</sequence>
<gene>
    <name evidence="3" type="primary">sepH</name>
    <name evidence="3" type="ORF">GCM10009824_13240</name>
</gene>
<feature type="region of interest" description="Disordered" evidence="1">
    <location>
        <begin position="200"/>
        <end position="222"/>
    </location>
</feature>
<feature type="compositionally biased region" description="Low complexity" evidence="1">
    <location>
        <begin position="369"/>
        <end position="383"/>
    </location>
</feature>
<feature type="domain" description="DUF3071" evidence="2">
    <location>
        <begin position="1"/>
        <end position="183"/>
    </location>
</feature>
<keyword evidence="4" id="KW-1185">Reference proteome</keyword>
<feature type="compositionally biased region" description="Acidic residues" evidence="1">
    <location>
        <begin position="386"/>
        <end position="401"/>
    </location>
</feature>
<feature type="compositionally biased region" description="Polar residues" evidence="1">
    <location>
        <begin position="318"/>
        <end position="328"/>
    </location>
</feature>
<dbReference type="Proteomes" id="UP001500166">
    <property type="component" value="Unassembled WGS sequence"/>
</dbReference>
<dbReference type="Pfam" id="PF11268">
    <property type="entry name" value="DUF3071"/>
    <property type="match status" value="1"/>
</dbReference>
<feature type="region of interest" description="Disordered" evidence="1">
    <location>
        <begin position="268"/>
        <end position="445"/>
    </location>
</feature>
<dbReference type="RefSeq" id="WP_344224216.1">
    <property type="nucleotide sequence ID" value="NZ_BAAAQA010000015.1"/>
</dbReference>
<evidence type="ECO:0000313" key="4">
    <source>
        <dbReference type="Proteomes" id="UP001500166"/>
    </source>
</evidence>
<organism evidence="3 4">
    <name type="scientific">Kocuria atrinae</name>
    <dbReference type="NCBI Taxonomy" id="592377"/>
    <lineage>
        <taxon>Bacteria</taxon>
        <taxon>Bacillati</taxon>
        <taxon>Actinomycetota</taxon>
        <taxon>Actinomycetes</taxon>
        <taxon>Micrococcales</taxon>
        <taxon>Micrococcaceae</taxon>
        <taxon>Kocuria</taxon>
    </lineage>
</organism>
<name>A0ABP5JHE8_9MICC</name>
<feature type="region of interest" description="Disordered" evidence="1">
    <location>
        <begin position="168"/>
        <end position="187"/>
    </location>
</feature>
<evidence type="ECO:0000259" key="2">
    <source>
        <dbReference type="Pfam" id="PF11268"/>
    </source>
</evidence>
<accession>A0ABP5JHE8</accession>
<reference evidence="4" key="1">
    <citation type="journal article" date="2019" name="Int. J. Syst. Evol. Microbiol.">
        <title>The Global Catalogue of Microorganisms (GCM) 10K type strain sequencing project: providing services to taxonomists for standard genome sequencing and annotation.</title>
        <authorList>
            <consortium name="The Broad Institute Genomics Platform"/>
            <consortium name="The Broad Institute Genome Sequencing Center for Infectious Disease"/>
            <person name="Wu L."/>
            <person name="Ma J."/>
        </authorList>
    </citation>
    <scope>NUCLEOTIDE SEQUENCE [LARGE SCALE GENOMIC DNA]</scope>
    <source>
        <strain evidence="4">JCM 15914</strain>
    </source>
</reference>
<dbReference type="EMBL" id="BAAAQA010000015">
    <property type="protein sequence ID" value="GAA2115366.1"/>
    <property type="molecule type" value="Genomic_DNA"/>
</dbReference>
<dbReference type="InterPro" id="IPR047682">
    <property type="entry name" value="SepH-like"/>
</dbReference>
<dbReference type="InterPro" id="IPR021421">
    <property type="entry name" value="DUF3071"/>
</dbReference>
<dbReference type="NCBIfam" id="NF040712">
    <property type="entry name" value="SepH"/>
    <property type="match status" value="1"/>
</dbReference>